<protein>
    <submittedName>
        <fullName evidence="1">Uncharacterized protein</fullName>
    </submittedName>
</protein>
<accession>A0A0F9BGA2</accession>
<comment type="caution">
    <text evidence="1">The sequence shown here is derived from an EMBL/GenBank/DDBJ whole genome shotgun (WGS) entry which is preliminary data.</text>
</comment>
<evidence type="ECO:0000313" key="1">
    <source>
        <dbReference type="EMBL" id="KKL20924.1"/>
    </source>
</evidence>
<gene>
    <name evidence="1" type="ORF">LCGC14_2450600</name>
</gene>
<reference evidence="1" key="1">
    <citation type="journal article" date="2015" name="Nature">
        <title>Complex archaea that bridge the gap between prokaryotes and eukaryotes.</title>
        <authorList>
            <person name="Spang A."/>
            <person name="Saw J.H."/>
            <person name="Jorgensen S.L."/>
            <person name="Zaremba-Niedzwiedzka K."/>
            <person name="Martijn J."/>
            <person name="Lind A.E."/>
            <person name="van Eijk R."/>
            <person name="Schleper C."/>
            <person name="Guy L."/>
            <person name="Ettema T.J."/>
        </authorList>
    </citation>
    <scope>NUCLEOTIDE SEQUENCE</scope>
</reference>
<name>A0A0F9BGA2_9ZZZZ</name>
<dbReference type="EMBL" id="LAZR01037915">
    <property type="protein sequence ID" value="KKL20924.1"/>
    <property type="molecule type" value="Genomic_DNA"/>
</dbReference>
<sequence>MKLIKMKVQRLLMKFYDKGLTKDEVVEYDRLIRLIAGRKQDAS</sequence>
<organism evidence="1">
    <name type="scientific">marine sediment metagenome</name>
    <dbReference type="NCBI Taxonomy" id="412755"/>
    <lineage>
        <taxon>unclassified sequences</taxon>
        <taxon>metagenomes</taxon>
        <taxon>ecological metagenomes</taxon>
    </lineage>
</organism>
<dbReference type="AlphaFoldDB" id="A0A0F9BGA2"/>
<proteinExistence type="predicted"/>